<dbReference type="PROSITE" id="PS50231">
    <property type="entry name" value="RICIN_B_LECTIN"/>
    <property type="match status" value="1"/>
</dbReference>
<reference evidence="2 3" key="1">
    <citation type="submission" date="2019-01" db="EMBL/GenBank/DDBJ databases">
        <title>Genomes sequencing and comparative genomics of infectious freshwater microsporidia, Cucumispora dikerogammari and Thelohania contejeani.</title>
        <authorList>
            <person name="Cormier A."/>
            <person name="Giraud I."/>
            <person name="Wattier R."/>
            <person name="Teixeira M."/>
            <person name="Grandjean F."/>
            <person name="Rigaud T."/>
            <person name="Cordaux R."/>
        </authorList>
    </citation>
    <scope>NUCLEOTIDE SEQUENCE [LARGE SCALE GENOMIC DNA]</scope>
    <source>
        <strain evidence="2">T1</strain>
        <tissue evidence="2">Spores</tissue>
    </source>
</reference>
<comment type="caution">
    <text evidence="2">The sequence shown here is derived from an EMBL/GenBank/DDBJ whole genome shotgun (WGS) entry which is preliminary data.</text>
</comment>
<evidence type="ECO:0000313" key="2">
    <source>
        <dbReference type="EMBL" id="KAF7683989.1"/>
    </source>
</evidence>
<evidence type="ECO:0000313" key="3">
    <source>
        <dbReference type="Proteomes" id="UP001516464"/>
    </source>
</evidence>
<accession>A0ABQ7I0K1</accession>
<feature type="region of interest" description="Disordered" evidence="1">
    <location>
        <begin position="168"/>
        <end position="200"/>
    </location>
</feature>
<sequence>MNIFAFIGCIFSFQFSDKRITLHVASRPKYRLISFGQTIRFKNIGDRSPSRKDIITFVPYDKGYNMKIREFYICENKNGIYGCKNKSKTRGSWEIRFNPNGVMFINGNGNCLSKDGISKKASAPGFYLKPKKCNNSDDNQLFEMKVIIGKNDYMQDYIFHADFYDQSESNPQENNESKRIQKYSKSDESETNDKPYDCDSMSSDIIKFIVNEK</sequence>
<feature type="compositionally biased region" description="Basic and acidic residues" evidence="1">
    <location>
        <begin position="175"/>
        <end position="197"/>
    </location>
</feature>
<dbReference type="Proteomes" id="UP001516464">
    <property type="component" value="Unassembled WGS sequence"/>
</dbReference>
<evidence type="ECO:0008006" key="4">
    <source>
        <dbReference type="Google" id="ProtNLM"/>
    </source>
</evidence>
<proteinExistence type="predicted"/>
<dbReference type="InterPro" id="IPR035992">
    <property type="entry name" value="Ricin_B-like_lectins"/>
</dbReference>
<evidence type="ECO:0000256" key="1">
    <source>
        <dbReference type="SAM" id="MobiDB-lite"/>
    </source>
</evidence>
<organism evidence="2 3">
    <name type="scientific">Astathelohania contejeani</name>
    <dbReference type="NCBI Taxonomy" id="164912"/>
    <lineage>
        <taxon>Eukaryota</taxon>
        <taxon>Fungi</taxon>
        <taxon>Fungi incertae sedis</taxon>
        <taxon>Microsporidia</taxon>
        <taxon>Astathelohaniidae</taxon>
        <taxon>Astathelohania</taxon>
    </lineage>
</organism>
<gene>
    <name evidence="2" type="ORF">TCON_0820</name>
</gene>
<protein>
    <recommendedName>
        <fullName evidence="4">Ricin B lectin domain-containing protein</fullName>
    </recommendedName>
</protein>
<dbReference type="EMBL" id="SBIQ01000036">
    <property type="protein sequence ID" value="KAF7683989.1"/>
    <property type="molecule type" value="Genomic_DNA"/>
</dbReference>
<dbReference type="SUPFAM" id="SSF50370">
    <property type="entry name" value="Ricin B-like lectins"/>
    <property type="match status" value="1"/>
</dbReference>
<keyword evidence="3" id="KW-1185">Reference proteome</keyword>
<name>A0ABQ7I0K1_9MICR</name>